<evidence type="ECO:0000313" key="3">
    <source>
        <dbReference type="EMBL" id="EMS72635.1"/>
    </source>
</evidence>
<evidence type="ECO:0000259" key="2">
    <source>
        <dbReference type="Pfam" id="PF04471"/>
    </source>
</evidence>
<dbReference type="PATRIC" id="fig|1195236.3.peg.1811"/>
<keyword evidence="3" id="KW-0378">Hydrolase</keyword>
<dbReference type="STRING" id="1195236.CTER_1487"/>
<keyword evidence="3" id="KW-0540">Nuclease</keyword>
<dbReference type="InterPro" id="IPR011335">
    <property type="entry name" value="Restrct_endonuc-II-like"/>
</dbReference>
<dbReference type="Proteomes" id="UP000014155">
    <property type="component" value="Unassembled WGS sequence"/>
</dbReference>
<name>S0FK98_RUMCE</name>
<dbReference type="Pfam" id="PF04471">
    <property type="entry name" value="Mrr_cat"/>
    <property type="match status" value="1"/>
</dbReference>
<comment type="caution">
    <text evidence="3">The sequence shown here is derived from an EMBL/GenBank/DDBJ whole genome shotgun (WGS) entry which is preliminary data.</text>
</comment>
<dbReference type="SUPFAM" id="SSF52980">
    <property type="entry name" value="Restriction endonuclease-like"/>
    <property type="match status" value="1"/>
</dbReference>
<dbReference type="PANTHER" id="PTHR30015">
    <property type="entry name" value="MRR RESTRICTION SYSTEM PROTEIN"/>
    <property type="match status" value="1"/>
</dbReference>
<dbReference type="InterPro" id="IPR011856">
    <property type="entry name" value="tRNA_endonuc-like_dom_sf"/>
</dbReference>
<dbReference type="InterPro" id="IPR007560">
    <property type="entry name" value="Restrct_endonuc_IV_Mrr"/>
</dbReference>
<proteinExistence type="predicted"/>
<keyword evidence="4" id="KW-1185">Reference proteome</keyword>
<dbReference type="InterPro" id="IPR052906">
    <property type="entry name" value="Type_IV_Methyl-Rstrct_Enzyme"/>
</dbReference>
<dbReference type="EMBL" id="AORV01000026">
    <property type="protein sequence ID" value="EMS72635.1"/>
    <property type="molecule type" value="Genomic_DNA"/>
</dbReference>
<keyword evidence="3" id="KW-0255">Endonuclease</keyword>
<protein>
    <submittedName>
        <fullName evidence="3">Restriction endonuclease</fullName>
    </submittedName>
</protein>
<dbReference type="GO" id="GO:0003677">
    <property type="term" value="F:DNA binding"/>
    <property type="evidence" value="ECO:0007669"/>
    <property type="project" value="InterPro"/>
</dbReference>
<organism evidence="3 4">
    <name type="scientific">Ruminiclostridium cellobioparum subsp. termitidis CT1112</name>
    <dbReference type="NCBI Taxonomy" id="1195236"/>
    <lineage>
        <taxon>Bacteria</taxon>
        <taxon>Bacillati</taxon>
        <taxon>Bacillota</taxon>
        <taxon>Clostridia</taxon>
        <taxon>Eubacteriales</taxon>
        <taxon>Oscillospiraceae</taxon>
        <taxon>Ruminiclostridium</taxon>
    </lineage>
</organism>
<accession>S0FK98</accession>
<dbReference type="RefSeq" id="WP_004624891.1">
    <property type="nucleotide sequence ID" value="NZ_AORV01000026.1"/>
</dbReference>
<dbReference type="eggNOG" id="COG1715">
    <property type="taxonomic scope" value="Bacteria"/>
</dbReference>
<feature type="coiled-coil region" evidence="1">
    <location>
        <begin position="143"/>
        <end position="188"/>
    </location>
</feature>
<feature type="domain" description="Restriction endonuclease type IV Mrr" evidence="2">
    <location>
        <begin position="408"/>
        <end position="518"/>
    </location>
</feature>
<feature type="coiled-coil region" evidence="1">
    <location>
        <begin position="18"/>
        <end position="82"/>
    </location>
</feature>
<evidence type="ECO:0000256" key="1">
    <source>
        <dbReference type="SAM" id="Coils"/>
    </source>
</evidence>
<dbReference type="GO" id="GO:0015666">
    <property type="term" value="F:restriction endodeoxyribonuclease activity"/>
    <property type="evidence" value="ECO:0007669"/>
    <property type="project" value="TreeGrafter"/>
</dbReference>
<sequence>MGRRGYGTLINAMAREAARQQRLAVADQKRQIREAERAKREAVRLAALNAKEEKQRYLQSRIDEVDEMNDVLKERISDLSNILMDTLTVNDTISFDSLKIHDEGPKYNPHPTLTITNREPKFKDFMKLVKSPGFFKKLIPGWQKRYDKEKNQAEENFNTAKVKYETAESERKQKLDEYKEEYEKEKSAWNLKVEQRCKEVDEFERAYKNKDITAVISYNSMVLERSQYPDGFPQNFRVTYADDSKELVIEYQLPTVEAIPSIQEYKYVKSKDTVGGKQKKQAEIKELYQDIIAAVCLRTIHEVFEADQGNAIDLVTFNGYVETVDPSTGKDIKPFLISIRVVKERFSEIDLKRIEKKACLRNLGATVSPRPDELQPVKPIVEFDMVDKRFVDQQDVLTELDNRPNLMDLNPFEFENLVANLFSKMGLDTKQTRSTKDGGVDAIAFDTRPVLGGKVVIQAKRYKNPVGVSAVRDLYGTMMNEGANKGILVTTSNYGKDAYDFSKDKPIELIDGGALLYLLDQVGVKARIIFPEDN</sequence>
<gene>
    <name evidence="3" type="ORF">CTER_1487</name>
</gene>
<keyword evidence="1" id="KW-0175">Coiled coil</keyword>
<evidence type="ECO:0000313" key="4">
    <source>
        <dbReference type="Proteomes" id="UP000014155"/>
    </source>
</evidence>
<dbReference type="GO" id="GO:0009307">
    <property type="term" value="P:DNA restriction-modification system"/>
    <property type="evidence" value="ECO:0007669"/>
    <property type="project" value="InterPro"/>
</dbReference>
<dbReference type="PANTHER" id="PTHR30015:SF7">
    <property type="entry name" value="TYPE IV METHYL-DIRECTED RESTRICTION ENZYME ECOKMRR"/>
    <property type="match status" value="1"/>
</dbReference>
<reference evidence="3 4" key="1">
    <citation type="journal article" date="2013" name="Genome Announc.">
        <title>Draft Genome Sequence of the Cellulolytic, Mesophilic, Anaerobic Bacterium Clostridium termitidis Strain CT1112 (DSM 5398).</title>
        <authorList>
            <person name="Lal S."/>
            <person name="Ramachandran U."/>
            <person name="Zhang X."/>
            <person name="Munir R."/>
            <person name="Sparling R."/>
            <person name="Levin D.B."/>
        </authorList>
    </citation>
    <scope>NUCLEOTIDE SEQUENCE [LARGE SCALE GENOMIC DNA]</scope>
    <source>
        <strain evidence="3 4">CT1112</strain>
    </source>
</reference>
<dbReference type="REBASE" id="65568">
    <property type="entry name" value="Cte5398MrrP"/>
</dbReference>
<dbReference type="Gene3D" id="3.40.1350.10">
    <property type="match status" value="1"/>
</dbReference>
<dbReference type="AlphaFoldDB" id="S0FK98"/>